<dbReference type="Proteomes" id="UP000008726">
    <property type="component" value="Segment"/>
</dbReference>
<evidence type="ECO:0000313" key="1">
    <source>
        <dbReference type="EMBL" id="ADQ52740.1"/>
    </source>
</evidence>
<proteinExistence type="predicted"/>
<gene>
    <name evidence="1" type="ORF">PX29p021</name>
</gene>
<dbReference type="EMBL" id="GU396103">
    <property type="protein sequence ID" value="ADQ52740.1"/>
    <property type="molecule type" value="Genomic_DNA"/>
</dbReference>
<dbReference type="GeneID" id="18559945"/>
<accession>E5DPV4</accession>
<organism evidence="1 2">
    <name type="scientific">Aeromonas phage PX29</name>
    <dbReference type="NCBI Taxonomy" id="926067"/>
    <lineage>
        <taxon>Viruses</taxon>
        <taxon>Duplodnaviria</taxon>
        <taxon>Heunggongvirae</taxon>
        <taxon>Uroviricota</taxon>
        <taxon>Caudoviricetes</taxon>
        <taxon>Pantevenvirales</taxon>
        <taxon>Straboviridae</taxon>
        <taxon>Angelvirus</taxon>
        <taxon>Angelvirus px29</taxon>
    </lineage>
</organism>
<keyword evidence="2" id="KW-1185">Reference proteome</keyword>
<dbReference type="KEGG" id="vg:18559945"/>
<name>E5DPV4_9CAUD</name>
<evidence type="ECO:0000313" key="2">
    <source>
        <dbReference type="Proteomes" id="UP000008726"/>
    </source>
</evidence>
<sequence length="29" mass="3519">MHDDSEKVRKHLSRSLKRYITYLTGVRND</sequence>
<protein>
    <submittedName>
        <fullName evidence="1">Uncharacterized protein</fullName>
    </submittedName>
</protein>
<dbReference type="RefSeq" id="YP_009011450.1">
    <property type="nucleotide sequence ID" value="NC_023688.1"/>
</dbReference>
<reference evidence="1 2" key="1">
    <citation type="journal article" date="2010" name="Virol. J.">
        <title>Genomes of the T4-related bacteriophages as windows on microbial genome evolution.</title>
        <authorList>
            <person name="Petrov V.M."/>
            <person name="Ratnayaka S."/>
            <person name="Nolan J.M."/>
            <person name="Miller E.S."/>
            <person name="Karam J.D."/>
        </authorList>
    </citation>
    <scope>NUCLEOTIDE SEQUENCE [LARGE SCALE GENOMIC DNA]</scope>
</reference>